<reference evidence="2" key="1">
    <citation type="journal article" date="2012" name="PLoS ONE">
        <title>Gene sets for utilization of primary and secondary nutrition supplies in the distal gut of endangered iberian lynx.</title>
        <authorList>
            <person name="Alcaide M."/>
            <person name="Messina E."/>
            <person name="Richter M."/>
            <person name="Bargiela R."/>
            <person name="Peplies J."/>
            <person name="Huws S.A."/>
            <person name="Newbold C.J."/>
            <person name="Golyshin P.N."/>
            <person name="Simon M.A."/>
            <person name="Lopez G."/>
            <person name="Yakimov M.M."/>
            <person name="Ferrer M."/>
        </authorList>
    </citation>
    <scope>NUCLEOTIDE SEQUENCE</scope>
</reference>
<protein>
    <submittedName>
        <fullName evidence="2">Uncharacterized protein</fullName>
    </submittedName>
</protein>
<dbReference type="AlphaFoldDB" id="J9H196"/>
<evidence type="ECO:0000313" key="2">
    <source>
        <dbReference type="EMBL" id="EJX07155.1"/>
    </source>
</evidence>
<accession>J9H196</accession>
<comment type="caution">
    <text evidence="2">The sequence shown here is derived from an EMBL/GenBank/DDBJ whole genome shotgun (WGS) entry which is preliminary data.</text>
</comment>
<evidence type="ECO:0000256" key="1">
    <source>
        <dbReference type="SAM" id="MobiDB-lite"/>
    </source>
</evidence>
<sequence>MKFSISAIMSRTSGFSRRKAATGSSFPVKGLKLGS</sequence>
<proteinExistence type="predicted"/>
<feature type="region of interest" description="Disordered" evidence="1">
    <location>
        <begin position="1"/>
        <end position="35"/>
    </location>
</feature>
<dbReference type="EMBL" id="AMCI01000956">
    <property type="protein sequence ID" value="EJX07155.1"/>
    <property type="molecule type" value="Genomic_DNA"/>
</dbReference>
<gene>
    <name evidence="2" type="ORF">EVA_04737</name>
</gene>
<name>J9H196_9ZZZZ</name>
<organism evidence="2">
    <name type="scientific">gut metagenome</name>
    <dbReference type="NCBI Taxonomy" id="749906"/>
    <lineage>
        <taxon>unclassified sequences</taxon>
        <taxon>metagenomes</taxon>
        <taxon>organismal metagenomes</taxon>
    </lineage>
</organism>